<dbReference type="EMBL" id="WMFA01000008">
    <property type="protein sequence ID" value="MYL72370.1"/>
    <property type="molecule type" value="Genomic_DNA"/>
</dbReference>
<dbReference type="GeneID" id="78008534"/>
<protein>
    <submittedName>
        <fullName evidence="1">Uncharacterized protein</fullName>
    </submittedName>
</protein>
<organism evidence="1 2">
    <name type="scientific">Halobacillus litoralis</name>
    <dbReference type="NCBI Taxonomy" id="45668"/>
    <lineage>
        <taxon>Bacteria</taxon>
        <taxon>Bacillati</taxon>
        <taxon>Bacillota</taxon>
        <taxon>Bacilli</taxon>
        <taxon>Bacillales</taxon>
        <taxon>Bacillaceae</taxon>
        <taxon>Halobacillus</taxon>
    </lineage>
</organism>
<dbReference type="Proteomes" id="UP000450457">
    <property type="component" value="Unassembled WGS sequence"/>
</dbReference>
<reference evidence="1 2" key="1">
    <citation type="submission" date="2019-11" db="EMBL/GenBank/DDBJ databases">
        <title>Genome sequences of 17 halophilic strains isolated from different environments.</title>
        <authorList>
            <person name="Furrow R.E."/>
        </authorList>
    </citation>
    <scope>NUCLEOTIDE SEQUENCE [LARGE SCALE GENOMIC DNA]</scope>
    <source>
        <strain evidence="1 2">SL-4</strain>
    </source>
</reference>
<sequence>MFVTRDRIEVFSAGKSIGISVFAQLSSDNAALNLNNNFLLRVDDKDQSTHLTNMSTINIRKLNGSS</sequence>
<proteinExistence type="predicted"/>
<dbReference type="AlphaFoldDB" id="A0A845FEH2"/>
<evidence type="ECO:0000313" key="2">
    <source>
        <dbReference type="Proteomes" id="UP000450457"/>
    </source>
</evidence>
<accession>A0A845FEH2</accession>
<dbReference type="RefSeq" id="WP_160915765.1">
    <property type="nucleotide sequence ID" value="NZ_WMFA01000008.1"/>
</dbReference>
<name>A0A845FEH2_9BACI</name>
<comment type="caution">
    <text evidence="1">The sequence shown here is derived from an EMBL/GenBank/DDBJ whole genome shotgun (WGS) entry which is preliminary data.</text>
</comment>
<evidence type="ECO:0000313" key="1">
    <source>
        <dbReference type="EMBL" id="MYL72370.1"/>
    </source>
</evidence>
<gene>
    <name evidence="1" type="ORF">GLW00_16105</name>
</gene>